<dbReference type="Proteomes" id="UP000824782">
    <property type="component" value="Unassembled WGS sequence"/>
</dbReference>
<evidence type="ECO:0000313" key="2">
    <source>
        <dbReference type="Proteomes" id="UP000824782"/>
    </source>
</evidence>
<name>A0AAV7A011_ENGPU</name>
<comment type="caution">
    <text evidence="1">The sequence shown here is derived from an EMBL/GenBank/DDBJ whole genome shotgun (WGS) entry which is preliminary data.</text>
</comment>
<keyword evidence="2" id="KW-1185">Reference proteome</keyword>
<proteinExistence type="predicted"/>
<protein>
    <submittedName>
        <fullName evidence="1">Uncharacterized protein</fullName>
    </submittedName>
</protein>
<gene>
    <name evidence="1" type="ORF">GDO81_003256</name>
</gene>
<sequence length="80" mass="9068">MSSHTRDDVGSGGHRASSLCGRQCRMMEGEYIGLFFSPITRMRPHQRSMSNLYIKIAGRDVADPNLMARFESSLTMQEEK</sequence>
<dbReference type="AlphaFoldDB" id="A0AAV7A011"/>
<dbReference type="EMBL" id="WNYA01000010">
    <property type="protein sequence ID" value="KAG8553067.1"/>
    <property type="molecule type" value="Genomic_DNA"/>
</dbReference>
<reference evidence="1" key="1">
    <citation type="thesis" date="2020" institute="ProQuest LLC" country="789 East Eisenhower Parkway, Ann Arbor, MI, USA">
        <title>Comparative Genomics and Chromosome Evolution.</title>
        <authorList>
            <person name="Mudd A.B."/>
        </authorList>
    </citation>
    <scope>NUCLEOTIDE SEQUENCE</scope>
    <source>
        <strain evidence="1">237g6f4</strain>
        <tissue evidence="1">Blood</tissue>
    </source>
</reference>
<evidence type="ECO:0000313" key="1">
    <source>
        <dbReference type="EMBL" id="KAG8553067.1"/>
    </source>
</evidence>
<organism evidence="1 2">
    <name type="scientific">Engystomops pustulosus</name>
    <name type="common">Tungara frog</name>
    <name type="synonym">Physalaemus pustulosus</name>
    <dbReference type="NCBI Taxonomy" id="76066"/>
    <lineage>
        <taxon>Eukaryota</taxon>
        <taxon>Metazoa</taxon>
        <taxon>Chordata</taxon>
        <taxon>Craniata</taxon>
        <taxon>Vertebrata</taxon>
        <taxon>Euteleostomi</taxon>
        <taxon>Amphibia</taxon>
        <taxon>Batrachia</taxon>
        <taxon>Anura</taxon>
        <taxon>Neobatrachia</taxon>
        <taxon>Hyloidea</taxon>
        <taxon>Leptodactylidae</taxon>
        <taxon>Leiuperinae</taxon>
        <taxon>Engystomops</taxon>
    </lineage>
</organism>
<accession>A0AAV7A011</accession>